<dbReference type="Proteomes" id="UP001431209">
    <property type="component" value="Unassembled WGS sequence"/>
</dbReference>
<keyword evidence="2" id="KW-0547">Nucleotide-binding</keyword>
<feature type="domain" description="Tyrosine-protein phosphatase" evidence="6">
    <location>
        <begin position="760"/>
        <end position="902"/>
    </location>
</feature>
<dbReference type="CDD" id="cd13999">
    <property type="entry name" value="STKc_MAP3K-like"/>
    <property type="match status" value="1"/>
</dbReference>
<dbReference type="InterPro" id="IPR051681">
    <property type="entry name" value="Ser/Thr_Kinases-Pseudokinases"/>
</dbReference>
<organism evidence="8 9">
    <name type="scientific">Acrasis kona</name>
    <dbReference type="NCBI Taxonomy" id="1008807"/>
    <lineage>
        <taxon>Eukaryota</taxon>
        <taxon>Discoba</taxon>
        <taxon>Heterolobosea</taxon>
        <taxon>Tetramitia</taxon>
        <taxon>Eutetramitia</taxon>
        <taxon>Acrasidae</taxon>
        <taxon>Acrasis</taxon>
    </lineage>
</organism>
<evidence type="ECO:0000313" key="9">
    <source>
        <dbReference type="Proteomes" id="UP001431209"/>
    </source>
</evidence>
<dbReference type="InterPro" id="IPR011989">
    <property type="entry name" value="ARM-like"/>
</dbReference>
<dbReference type="PANTHER" id="PTHR44329:SF288">
    <property type="entry name" value="MITOGEN-ACTIVATED PROTEIN KINASE KINASE KINASE 20"/>
    <property type="match status" value="1"/>
</dbReference>
<feature type="domain" description="Protein kinase" evidence="5">
    <location>
        <begin position="63"/>
        <end position="335"/>
    </location>
</feature>
<evidence type="ECO:0000256" key="4">
    <source>
        <dbReference type="ARBA" id="ARBA00022840"/>
    </source>
</evidence>
<dbReference type="SUPFAM" id="SSF48371">
    <property type="entry name" value="ARM repeat"/>
    <property type="match status" value="1"/>
</dbReference>
<dbReference type="InterPro" id="IPR000340">
    <property type="entry name" value="Dual-sp_phosphatase_cat-dom"/>
</dbReference>
<evidence type="ECO:0000259" key="6">
    <source>
        <dbReference type="PROSITE" id="PS50054"/>
    </source>
</evidence>
<dbReference type="Gene3D" id="3.90.190.10">
    <property type="entry name" value="Protein tyrosine phosphatase superfamily"/>
    <property type="match status" value="1"/>
</dbReference>
<dbReference type="GO" id="GO:0004674">
    <property type="term" value="F:protein serine/threonine kinase activity"/>
    <property type="evidence" value="ECO:0007669"/>
    <property type="project" value="TreeGrafter"/>
</dbReference>
<dbReference type="InterPro" id="IPR001245">
    <property type="entry name" value="Ser-Thr/Tyr_kinase_cat_dom"/>
</dbReference>
<feature type="domain" description="Tyrosine specific protein phosphatases" evidence="7">
    <location>
        <begin position="826"/>
        <end position="891"/>
    </location>
</feature>
<keyword evidence="9" id="KW-1185">Reference proteome</keyword>
<dbReference type="SMART" id="SM00220">
    <property type="entry name" value="S_TKc"/>
    <property type="match status" value="1"/>
</dbReference>
<name>A0AAW2YUL6_9EUKA</name>
<dbReference type="InterPro" id="IPR029021">
    <property type="entry name" value="Prot-tyrosine_phosphatase-like"/>
</dbReference>
<evidence type="ECO:0000256" key="1">
    <source>
        <dbReference type="ARBA" id="ARBA00022679"/>
    </source>
</evidence>
<evidence type="ECO:0000259" key="7">
    <source>
        <dbReference type="PROSITE" id="PS50056"/>
    </source>
</evidence>
<dbReference type="EMBL" id="JAOPGA020000687">
    <property type="protein sequence ID" value="KAL0480807.1"/>
    <property type="molecule type" value="Genomic_DNA"/>
</dbReference>
<dbReference type="SUPFAM" id="SSF56112">
    <property type="entry name" value="Protein kinase-like (PK-like)"/>
    <property type="match status" value="1"/>
</dbReference>
<evidence type="ECO:0000259" key="5">
    <source>
        <dbReference type="PROSITE" id="PS50011"/>
    </source>
</evidence>
<accession>A0AAW2YUL6</accession>
<comment type="caution">
    <text evidence="8">The sequence shown here is derived from an EMBL/GenBank/DDBJ whole genome shotgun (WGS) entry which is preliminary data.</text>
</comment>
<dbReference type="InterPro" id="IPR000719">
    <property type="entry name" value="Prot_kinase_dom"/>
</dbReference>
<dbReference type="Gene3D" id="3.30.200.20">
    <property type="entry name" value="Phosphorylase Kinase, domain 1"/>
    <property type="match status" value="1"/>
</dbReference>
<dbReference type="PANTHER" id="PTHR44329">
    <property type="entry name" value="SERINE/THREONINE-PROTEIN KINASE TNNI3K-RELATED"/>
    <property type="match status" value="1"/>
</dbReference>
<proteinExistence type="predicted"/>
<dbReference type="GO" id="GO:0005524">
    <property type="term" value="F:ATP binding"/>
    <property type="evidence" value="ECO:0007669"/>
    <property type="project" value="UniProtKB-KW"/>
</dbReference>
<protein>
    <recommendedName>
        <fullName evidence="10">Protein kinase domain-containing protein</fullName>
    </recommendedName>
</protein>
<gene>
    <name evidence="8" type="ORF">AKO1_006924</name>
</gene>
<dbReference type="InterPro" id="IPR016024">
    <property type="entry name" value="ARM-type_fold"/>
</dbReference>
<dbReference type="PROSITE" id="PS50056">
    <property type="entry name" value="TYR_PHOSPHATASE_2"/>
    <property type="match status" value="1"/>
</dbReference>
<evidence type="ECO:0000256" key="2">
    <source>
        <dbReference type="ARBA" id="ARBA00022741"/>
    </source>
</evidence>
<keyword evidence="4" id="KW-0067">ATP-binding</keyword>
<dbReference type="Pfam" id="PF07714">
    <property type="entry name" value="PK_Tyr_Ser-Thr"/>
    <property type="match status" value="1"/>
</dbReference>
<evidence type="ECO:0008006" key="10">
    <source>
        <dbReference type="Google" id="ProtNLM"/>
    </source>
</evidence>
<evidence type="ECO:0000256" key="3">
    <source>
        <dbReference type="ARBA" id="ARBA00022777"/>
    </source>
</evidence>
<dbReference type="SUPFAM" id="SSF52799">
    <property type="entry name" value="(Phosphotyrosine protein) phosphatases II"/>
    <property type="match status" value="1"/>
</dbReference>
<dbReference type="AlphaFoldDB" id="A0AAW2YUL6"/>
<dbReference type="SMART" id="SM00195">
    <property type="entry name" value="DSPc"/>
    <property type="match status" value="1"/>
</dbReference>
<dbReference type="PROSITE" id="PS00108">
    <property type="entry name" value="PROTEIN_KINASE_ST"/>
    <property type="match status" value="1"/>
</dbReference>
<dbReference type="PROSITE" id="PS50054">
    <property type="entry name" value="TYR_PHOSPHATASE_DUAL"/>
    <property type="match status" value="1"/>
</dbReference>
<reference evidence="8 9" key="1">
    <citation type="submission" date="2024-03" db="EMBL/GenBank/DDBJ databases">
        <title>The Acrasis kona genome and developmental transcriptomes reveal deep origins of eukaryotic multicellular pathways.</title>
        <authorList>
            <person name="Sheikh S."/>
            <person name="Fu C.-J."/>
            <person name="Brown M.W."/>
            <person name="Baldauf S.L."/>
        </authorList>
    </citation>
    <scope>NUCLEOTIDE SEQUENCE [LARGE SCALE GENOMIC DNA]</scope>
    <source>
        <strain evidence="8 9">ATCC MYA-3509</strain>
    </source>
</reference>
<dbReference type="InterPro" id="IPR000387">
    <property type="entry name" value="Tyr_Pase_dom"/>
</dbReference>
<dbReference type="Pfam" id="PF00782">
    <property type="entry name" value="DSPc"/>
    <property type="match status" value="1"/>
</dbReference>
<keyword evidence="3" id="KW-0418">Kinase</keyword>
<sequence length="962" mass="110277">MKFATIILEKLQQQVPQWSNFQSFQTDIKRYLQYMQQHYKSDDVEASQLEDRCEPWQIEYSTLKLGKKIAEGYFGEVYKGTYLQKKVAIKRLKFTQINDSAEQDKIIYKLKEEAGVMSSLRHPNILLFMGIVPRFPNICIVTEFAENGNLYDVLQNKVVDDRMFFRMIKDICYGMNYLHNKNILHLDLKPLNLLVDDNLNVKVSDFGISRIMIPNEEEDLGPTGYGTILYMAPELIYEPITYSFAADVFGFGVLVFELMYLREHPDTNFTIQDSIGYDLVREPVSKFKEPVMPPWWMETFNGLICECTLNDHTKRPTFEKILKILDVIVDDSDWFMIRHHANSIRRLAKNPSNHQRLLEANVWDTLNKMVEIYSDLTATYYAICAIIGLSVQTEENPAEYLILALDHLERLTCSDIYNSSSPTSDLSQTTGASNQDFLECLSKVGRFKYIDILLNSDHVVAKGKERVLRLMIRWMKHEACAKKMIAQGCTGSITKMANSQTHPLTQHYQLHYPASMLLAEIAACVPNDQLKTDFVDQGGIETLVSLALNGRDPDSQYSALQALVDVSVRDSAIVHRIRDSGIEPVDMASRAYLGALLKSDMNSHIVAPGSSSSNNNAPKITINGSSIMSSHPSRHRYHHHQPTTAKYRSRRFSTRTEDLQPFMSLAFQKARSKLEGKVMLNGPAAVTTGQPLFFHHNDKNVRDEDVVARLWEILRQESDLSNVDTQKVGDMMRQWFSEHLEHKKEAIESQIQKVVGQMEQPSMICESYLYLGSEWNSANLNELRKLKITHICNVGVECPDYYPESFSYMHVKLSNTDDVDLVNQFDVFFAFIEEAILNKHVVLVHSRLGVGRSASYCIAWVMFKYKWSLQKAYKYVKDKRRIVKPSQECMRQLIRYDVKLFGRQSLGIHAHYNGDSELSSPPQITRTDSNSSLTYDDVSYGSPNSECSNNILSPEILNKMKN</sequence>
<dbReference type="PROSITE" id="PS50011">
    <property type="entry name" value="PROTEIN_KINASE_DOM"/>
    <property type="match status" value="1"/>
</dbReference>
<dbReference type="InterPro" id="IPR020422">
    <property type="entry name" value="TYR_PHOSPHATASE_DUAL_dom"/>
</dbReference>
<keyword evidence="1" id="KW-0808">Transferase</keyword>
<dbReference type="Gene3D" id="1.10.510.10">
    <property type="entry name" value="Transferase(Phosphotransferase) domain 1"/>
    <property type="match status" value="1"/>
</dbReference>
<dbReference type="InterPro" id="IPR008271">
    <property type="entry name" value="Ser/Thr_kinase_AS"/>
</dbReference>
<dbReference type="Gene3D" id="1.25.10.10">
    <property type="entry name" value="Leucine-rich Repeat Variant"/>
    <property type="match status" value="1"/>
</dbReference>
<evidence type="ECO:0000313" key="8">
    <source>
        <dbReference type="EMBL" id="KAL0480807.1"/>
    </source>
</evidence>
<dbReference type="InterPro" id="IPR011009">
    <property type="entry name" value="Kinase-like_dom_sf"/>
</dbReference>
<dbReference type="CDD" id="cd14498">
    <property type="entry name" value="DSP"/>
    <property type="match status" value="1"/>
</dbReference>